<dbReference type="GO" id="GO:0035438">
    <property type="term" value="F:cyclic-di-GMP binding"/>
    <property type="evidence" value="ECO:0007669"/>
    <property type="project" value="InterPro"/>
</dbReference>
<gene>
    <name evidence="3" type="ORF">F4U95_07720</name>
    <name evidence="2" type="ORF">F4U96_07770</name>
</gene>
<evidence type="ECO:0000313" key="2">
    <source>
        <dbReference type="EMBL" id="KAA9018921.1"/>
    </source>
</evidence>
<dbReference type="Proteomes" id="UP000326364">
    <property type="component" value="Unassembled WGS sequence"/>
</dbReference>
<name>A0A5J5I5L5_9SPHN</name>
<keyword evidence="5" id="KW-1185">Reference proteome</keyword>
<reference evidence="4 5" key="1">
    <citation type="submission" date="2019-09" db="EMBL/GenBank/DDBJ databases">
        <authorList>
            <person name="Feng G."/>
        </authorList>
    </citation>
    <scope>NUCLEOTIDE SEQUENCE [LARGE SCALE GENOMIC DNA]</scope>
    <source>
        <strain evidence="3 4">KACC 19283</strain>
        <strain evidence="2 5">KACC 19284</strain>
    </source>
</reference>
<evidence type="ECO:0000313" key="5">
    <source>
        <dbReference type="Proteomes" id="UP000326364"/>
    </source>
</evidence>
<sequence length="219" mass="24077">MPHGLEPASPTPILTMLPELTNDLPFNPMERRQDWRAATVFTIGKISFAGRSLPCMVRDLSDGGMRIQMPFPPAPGTRVLIEMRGLDPRLARICWMSGHEAGLMFDLRCNPADIFAARSNKEGRVARQPRFAFRRQAVLLMGDMPIPTQIENISVGGARLTLPVPTERGKPGILDLTLGDRQGVAGEICWVREDSCGFRFVQPVSSIALAGMLDAPDLV</sequence>
<feature type="domain" description="PilZ" evidence="1">
    <location>
        <begin position="30"/>
        <end position="108"/>
    </location>
</feature>
<dbReference type="Proteomes" id="UP000325933">
    <property type="component" value="Unassembled WGS sequence"/>
</dbReference>
<dbReference type="Pfam" id="PF07238">
    <property type="entry name" value="PilZ"/>
    <property type="match status" value="2"/>
</dbReference>
<dbReference type="EMBL" id="VYQA01000004">
    <property type="protein sequence ID" value="KAA9031495.1"/>
    <property type="molecule type" value="Genomic_DNA"/>
</dbReference>
<organism evidence="3 4">
    <name type="scientific">Sphingobium limneticum</name>
    <dbReference type="NCBI Taxonomy" id="1007511"/>
    <lineage>
        <taxon>Bacteria</taxon>
        <taxon>Pseudomonadati</taxon>
        <taxon>Pseudomonadota</taxon>
        <taxon>Alphaproteobacteria</taxon>
        <taxon>Sphingomonadales</taxon>
        <taxon>Sphingomonadaceae</taxon>
        <taxon>Sphingobium</taxon>
    </lineage>
</organism>
<evidence type="ECO:0000313" key="3">
    <source>
        <dbReference type="EMBL" id="KAA9031495.1"/>
    </source>
</evidence>
<dbReference type="RefSeq" id="WP_150425216.1">
    <property type="nucleotide sequence ID" value="NZ_VYQA01000004.1"/>
</dbReference>
<dbReference type="Gene3D" id="2.40.10.220">
    <property type="entry name" value="predicted glycosyltransferase like domains"/>
    <property type="match status" value="1"/>
</dbReference>
<feature type="domain" description="PilZ" evidence="1">
    <location>
        <begin position="127"/>
        <end position="205"/>
    </location>
</feature>
<dbReference type="AlphaFoldDB" id="A0A5J5I5L5"/>
<dbReference type="InterPro" id="IPR009875">
    <property type="entry name" value="PilZ_domain"/>
</dbReference>
<dbReference type="EMBL" id="VYQB01000004">
    <property type="protein sequence ID" value="KAA9018921.1"/>
    <property type="molecule type" value="Genomic_DNA"/>
</dbReference>
<comment type="caution">
    <text evidence="3">The sequence shown here is derived from an EMBL/GenBank/DDBJ whole genome shotgun (WGS) entry which is preliminary data.</text>
</comment>
<accession>A0A5J5I5L5</accession>
<proteinExistence type="predicted"/>
<evidence type="ECO:0000313" key="4">
    <source>
        <dbReference type="Proteomes" id="UP000325933"/>
    </source>
</evidence>
<protein>
    <submittedName>
        <fullName evidence="3">PilZ domain-containing protein</fullName>
    </submittedName>
</protein>
<evidence type="ECO:0000259" key="1">
    <source>
        <dbReference type="Pfam" id="PF07238"/>
    </source>
</evidence>
<dbReference type="SUPFAM" id="SSF141371">
    <property type="entry name" value="PilZ domain-like"/>
    <property type="match status" value="2"/>
</dbReference>